<dbReference type="Proteomes" id="UP000297739">
    <property type="component" value="Unassembled WGS sequence"/>
</dbReference>
<evidence type="ECO:0000313" key="2">
    <source>
        <dbReference type="EMBL" id="TGE14063.1"/>
    </source>
</evidence>
<comment type="caution">
    <text evidence="2">The sequence shown here is derived from an EMBL/GenBank/DDBJ whole genome shotgun (WGS) entry which is preliminary data.</text>
</comment>
<dbReference type="EMBL" id="SRLD01000042">
    <property type="protein sequence ID" value="TGE14063.1"/>
    <property type="molecule type" value="Genomic_DNA"/>
</dbReference>
<protein>
    <recommendedName>
        <fullName evidence="4">VCBS repeat-containing protein</fullName>
    </recommendedName>
</protein>
<reference evidence="2 3" key="1">
    <citation type="submission" date="2019-04" db="EMBL/GenBank/DDBJ databases">
        <authorList>
            <person name="Feng G."/>
            <person name="Zhang J."/>
            <person name="Zhu H."/>
        </authorList>
    </citation>
    <scope>NUCLEOTIDE SEQUENCE [LARGE SCALE GENOMIC DNA]</scope>
    <source>
        <strain evidence="2 3">JCM 17223</strain>
    </source>
</reference>
<proteinExistence type="predicted"/>
<sequence>MATQKRVFLIIIAVVLMQLGGFAQSNSSQIDAAKTDAQVQNLVRSVDKYYANFTVKSSLRFEDKRVEKQYRKAGVKAWEKADFDGNGHTDLLITGTHYDQESKVICLLNMGESLVLEPFDRQFYQACPIARISYDGKQPLVSYTDFEKPFLSIDSLQGKKVFSLIYKYGGFIEYNKNSVQVPALDSMMYESSFAYHEVMESKLTMDAAGKASYNSCEWPVLDEAKKQCEKLTGTIGAQSFSDIVGLIYYIDPVHLKPKYRVNVNHVPYATLRFSYAGNRKVEISDRGETGTFGLMRLYALLGQLRKTQQWQSAH</sequence>
<feature type="signal peptide" evidence="1">
    <location>
        <begin position="1"/>
        <end position="23"/>
    </location>
</feature>
<dbReference type="AlphaFoldDB" id="A0A4Z0PH38"/>
<feature type="chain" id="PRO_5021295334" description="VCBS repeat-containing protein" evidence="1">
    <location>
        <begin position="24"/>
        <end position="314"/>
    </location>
</feature>
<organism evidence="2 3">
    <name type="scientific">Hymenobacter elongatus</name>
    <dbReference type="NCBI Taxonomy" id="877208"/>
    <lineage>
        <taxon>Bacteria</taxon>
        <taxon>Pseudomonadati</taxon>
        <taxon>Bacteroidota</taxon>
        <taxon>Cytophagia</taxon>
        <taxon>Cytophagales</taxon>
        <taxon>Hymenobacteraceae</taxon>
        <taxon>Hymenobacter</taxon>
    </lineage>
</organism>
<keyword evidence="1" id="KW-0732">Signal</keyword>
<gene>
    <name evidence="2" type="ORF">E5J99_17565</name>
</gene>
<evidence type="ECO:0000256" key="1">
    <source>
        <dbReference type="SAM" id="SignalP"/>
    </source>
</evidence>
<dbReference type="OrthoDB" id="7172369at2"/>
<name>A0A4Z0PH38_9BACT</name>
<dbReference type="RefSeq" id="WP_135499126.1">
    <property type="nucleotide sequence ID" value="NZ_SRLD01000042.1"/>
</dbReference>
<evidence type="ECO:0008006" key="4">
    <source>
        <dbReference type="Google" id="ProtNLM"/>
    </source>
</evidence>
<accession>A0A4Z0PH38</accession>
<keyword evidence="3" id="KW-1185">Reference proteome</keyword>
<evidence type="ECO:0000313" key="3">
    <source>
        <dbReference type="Proteomes" id="UP000297739"/>
    </source>
</evidence>